<dbReference type="OrthoDB" id="608366at2"/>
<dbReference type="AlphaFoldDB" id="A0A1I4WQJ0"/>
<keyword evidence="1" id="KW-0547">Nucleotide-binding</keyword>
<name>A0A1I4WQJ0_9FLAO</name>
<gene>
    <name evidence="4" type="ORF">SAMN05421738_107138</name>
</gene>
<proteinExistence type="predicted"/>
<reference evidence="5" key="1">
    <citation type="submission" date="2016-10" db="EMBL/GenBank/DDBJ databases">
        <authorList>
            <person name="Varghese N."/>
            <person name="Submissions S."/>
        </authorList>
    </citation>
    <scope>NUCLEOTIDE SEQUENCE [LARGE SCALE GENOMIC DNA]</scope>
    <source>
        <strain evidence="5">XJ109</strain>
    </source>
</reference>
<evidence type="ECO:0000256" key="1">
    <source>
        <dbReference type="ARBA" id="ARBA00022741"/>
    </source>
</evidence>
<organism evidence="4 5">
    <name type="scientific">Algoriella xinjiangensis</name>
    <dbReference type="NCBI Taxonomy" id="684065"/>
    <lineage>
        <taxon>Bacteria</taxon>
        <taxon>Pseudomonadati</taxon>
        <taxon>Bacteroidota</taxon>
        <taxon>Flavobacteriia</taxon>
        <taxon>Flavobacteriales</taxon>
        <taxon>Weeksellaceae</taxon>
        <taxon>Algoriella</taxon>
    </lineage>
</organism>
<accession>A0A1I4WQJ0</accession>
<dbReference type="Gene3D" id="3.40.50.300">
    <property type="entry name" value="P-loop containing nucleotide triphosphate hydrolases"/>
    <property type="match status" value="1"/>
</dbReference>
<keyword evidence="2" id="KW-0067">ATP-binding</keyword>
<dbReference type="PROSITE" id="PS51206">
    <property type="entry name" value="SF3_HELICASE_1"/>
    <property type="match status" value="1"/>
</dbReference>
<evidence type="ECO:0000313" key="4">
    <source>
        <dbReference type="EMBL" id="SFN16114.1"/>
    </source>
</evidence>
<dbReference type="SUPFAM" id="SSF52540">
    <property type="entry name" value="P-loop containing nucleoside triphosphate hydrolases"/>
    <property type="match status" value="1"/>
</dbReference>
<dbReference type="Pfam" id="PF19263">
    <property type="entry name" value="DUF5906"/>
    <property type="match status" value="1"/>
</dbReference>
<dbReference type="Proteomes" id="UP000199149">
    <property type="component" value="Unassembled WGS sequence"/>
</dbReference>
<dbReference type="InterPro" id="IPR027417">
    <property type="entry name" value="P-loop_NTPase"/>
</dbReference>
<dbReference type="EMBL" id="FOUZ01000007">
    <property type="protein sequence ID" value="SFN16114.1"/>
    <property type="molecule type" value="Genomic_DNA"/>
</dbReference>
<dbReference type="InterPro" id="IPR014015">
    <property type="entry name" value="Helicase_SF3_DNA-vir"/>
</dbReference>
<dbReference type="InterPro" id="IPR045455">
    <property type="entry name" value="NrS-1_pol-like_helicase"/>
</dbReference>
<evidence type="ECO:0000313" key="5">
    <source>
        <dbReference type="Proteomes" id="UP000199149"/>
    </source>
</evidence>
<sequence>MNLDSAEFIRVGTSYYAIIERPTISKDTEKIMISWNKETIVNDLGKDYISAIKKYYGFCCIPQHINYEREIGDFYNIYHPLDYNIETESEIDLQELQLKIPYTLKYIKHIFAEQYLLGLDYLKILLENPTQILPVLVLVSSERETGKSTFLKWLRKIFSFNATFINADSFVNNFNSDLNGKLLVLVDEIITDNQQVTERIKFLSTADRNKIESKGKDKEEVESFYKFVMTSNFEKNFIKIDKKETRFWVRKIPSIIKNPEFDKHLYKEIPFFLNYLVRIPHSTPKQTRMWFTPEQIRTSALTRLMNYENENAKQKVFEIINEIHENFNEDEILIAPKDIQSISKRIHGRNSIEINEARNVLKTLNLTPSNNSNKYEGYEYLPHGEFVKIDRKGRYYSIIFSEIRHFFDDSDDSLITI</sequence>
<keyword evidence="5" id="KW-1185">Reference proteome</keyword>
<protein>
    <recommendedName>
        <fullName evidence="3">SF3 helicase domain-containing protein</fullName>
    </recommendedName>
</protein>
<dbReference type="RefSeq" id="WP_143080481.1">
    <property type="nucleotide sequence ID" value="NZ_FOUZ01000007.1"/>
</dbReference>
<evidence type="ECO:0000259" key="3">
    <source>
        <dbReference type="PROSITE" id="PS51206"/>
    </source>
</evidence>
<dbReference type="GO" id="GO:0005524">
    <property type="term" value="F:ATP binding"/>
    <property type="evidence" value="ECO:0007669"/>
    <property type="project" value="UniProtKB-KW"/>
</dbReference>
<feature type="domain" description="SF3 helicase" evidence="3">
    <location>
        <begin position="113"/>
        <end position="332"/>
    </location>
</feature>
<dbReference type="STRING" id="684065.SAMN05421738_107138"/>
<evidence type="ECO:0000256" key="2">
    <source>
        <dbReference type="ARBA" id="ARBA00022840"/>
    </source>
</evidence>